<evidence type="ECO:0000313" key="2">
    <source>
        <dbReference type="Proteomes" id="UP000398389"/>
    </source>
</evidence>
<evidence type="ECO:0000313" key="1">
    <source>
        <dbReference type="EMBL" id="VVT44618.1"/>
    </source>
</evidence>
<dbReference type="GeneID" id="43579300"/>
<keyword evidence="2" id="KW-1185">Reference proteome</keyword>
<accession>A0A5E8B091</accession>
<dbReference type="RefSeq" id="XP_031851091.1">
    <property type="nucleotide sequence ID" value="XM_031995200.1"/>
</dbReference>
<dbReference type="AlphaFoldDB" id="A0A5E8B091"/>
<reference evidence="1 2" key="1">
    <citation type="submission" date="2019-09" db="EMBL/GenBank/DDBJ databases">
        <authorList>
            <person name="Brejova B."/>
        </authorList>
    </citation>
    <scope>NUCLEOTIDE SEQUENCE [LARGE SCALE GENOMIC DNA]</scope>
</reference>
<dbReference type="Pfam" id="PF11578">
    <property type="entry name" value="DUF3237"/>
    <property type="match status" value="1"/>
</dbReference>
<name>A0A5E8B091_9ASCO</name>
<organism evidence="1 2">
    <name type="scientific">Magnusiomyces paraingens</name>
    <dbReference type="NCBI Taxonomy" id="2606893"/>
    <lineage>
        <taxon>Eukaryota</taxon>
        <taxon>Fungi</taxon>
        <taxon>Dikarya</taxon>
        <taxon>Ascomycota</taxon>
        <taxon>Saccharomycotina</taxon>
        <taxon>Dipodascomycetes</taxon>
        <taxon>Dipodascales</taxon>
        <taxon>Dipodascaceae</taxon>
        <taxon>Magnusiomyces</taxon>
    </lineage>
</organism>
<dbReference type="OrthoDB" id="2544694at2759"/>
<gene>
    <name evidence="1" type="ORF">SAPINGB_P000476</name>
</gene>
<dbReference type="Proteomes" id="UP000398389">
    <property type="component" value="Unassembled WGS sequence"/>
</dbReference>
<proteinExistence type="predicted"/>
<dbReference type="Gene3D" id="2.40.160.20">
    <property type="match status" value="1"/>
</dbReference>
<protein>
    <submittedName>
        <fullName evidence="1">Uncharacterized protein</fullName>
    </submittedName>
</protein>
<dbReference type="EMBL" id="CABVLU010000001">
    <property type="protein sequence ID" value="VVT44618.1"/>
    <property type="molecule type" value="Genomic_DNA"/>
</dbReference>
<sequence>MSTQESIITLKPVFHLSFDLEEIQPVASRAAGDDVVVNITGGFTKSYDEKYPFNSTILHGRDDILVNPTHNSLDCRVYGKTEDGAGFTIRYGGIVQASAPVGAVCSGQSNGHTYEESYVTNNMTVFIDKDAPKKYDWIKFHNLVGRGRFFRDDKGFHIEYIMHAIVQ</sequence>